<dbReference type="InterPro" id="IPR029063">
    <property type="entry name" value="SAM-dependent_MTases_sf"/>
</dbReference>
<name>A0A6M3JJ27_9ZZZZ</name>
<dbReference type="SUPFAM" id="SSF53335">
    <property type="entry name" value="S-adenosyl-L-methionine-dependent methyltransferases"/>
    <property type="match status" value="1"/>
</dbReference>
<dbReference type="GO" id="GO:0008168">
    <property type="term" value="F:methyltransferase activity"/>
    <property type="evidence" value="ECO:0007669"/>
    <property type="project" value="UniProtKB-KW"/>
</dbReference>
<organism evidence="1">
    <name type="scientific">viral metagenome</name>
    <dbReference type="NCBI Taxonomy" id="1070528"/>
    <lineage>
        <taxon>unclassified sequences</taxon>
        <taxon>metagenomes</taxon>
        <taxon>organismal metagenomes</taxon>
    </lineage>
</organism>
<dbReference type="EMBL" id="MT141739">
    <property type="protein sequence ID" value="QJA69826.1"/>
    <property type="molecule type" value="Genomic_DNA"/>
</dbReference>
<sequence length="165" mass="18841">MSKPKVPVMAGHSDQFQTPPKAVDILTPYLNKNWIIWECAWGKGRLYDRLSEKGFNVIASIEGEDFLITNKHCDCIVTNPPYSIKDKFIARCYSLGKPFALLMPLTALEGQFRQSLYRQYGIKLLLPNKRFNFETPSGRGSGSWFATAWFTWGLDLPNELTFVVL</sequence>
<proteinExistence type="predicted"/>
<dbReference type="GO" id="GO:0003676">
    <property type="term" value="F:nucleic acid binding"/>
    <property type="evidence" value="ECO:0007669"/>
    <property type="project" value="InterPro"/>
</dbReference>
<dbReference type="PROSITE" id="PS00092">
    <property type="entry name" value="N6_MTASE"/>
    <property type="match status" value="1"/>
</dbReference>
<protein>
    <submittedName>
        <fullName evidence="1">Putative methyltransferase</fullName>
    </submittedName>
</protein>
<accession>A0A6M3JJ27</accession>
<reference evidence="1" key="1">
    <citation type="submission" date="2020-03" db="EMBL/GenBank/DDBJ databases">
        <title>The deep terrestrial virosphere.</title>
        <authorList>
            <person name="Holmfeldt K."/>
            <person name="Nilsson E."/>
            <person name="Simone D."/>
            <person name="Lopez-Fernandez M."/>
            <person name="Wu X."/>
            <person name="de Brujin I."/>
            <person name="Lundin D."/>
            <person name="Andersson A."/>
            <person name="Bertilsson S."/>
            <person name="Dopson M."/>
        </authorList>
    </citation>
    <scope>NUCLEOTIDE SEQUENCE</scope>
    <source>
        <strain evidence="1">MM415A04249</strain>
    </source>
</reference>
<dbReference type="GO" id="GO:0032259">
    <property type="term" value="P:methylation"/>
    <property type="evidence" value="ECO:0007669"/>
    <property type="project" value="UniProtKB-KW"/>
</dbReference>
<evidence type="ECO:0000313" key="1">
    <source>
        <dbReference type="EMBL" id="QJA69826.1"/>
    </source>
</evidence>
<dbReference type="InterPro" id="IPR002052">
    <property type="entry name" value="DNA_methylase_N6_adenine_CS"/>
</dbReference>
<gene>
    <name evidence="1" type="ORF">MM415A04249_0005</name>
</gene>
<dbReference type="AlphaFoldDB" id="A0A6M3JJ27"/>
<keyword evidence="1" id="KW-0808">Transferase</keyword>
<keyword evidence="1" id="KW-0489">Methyltransferase</keyword>